<sequence length="376" mass="41120">MSSPKPQRPDSSALQRALALQIDLTTVVARGGGTQRLLDSWRLETGEPVAVFTRLGQPLGRSRNFSAEFLAPVGEALKHEPPRIGETQTLAEDGLPHLELTPFAGNDIVRGFLVRNPSNDTSAQLAIPALRSLLALEYERHWLLGDATRRERSHRMTRLVELADKGGARAYLRSLGVTDSALRGLAVEAKNDTHAEVLVDDLSVLLNTSLIRQQGKLVECLTVDDPRRALSEYGLSSAVGIGTLLAPEHVGRTLRQAKLALETSRRVDSPIEYLDGAAHEFLIRIAPPTYLEDFAAAALAPIEHARGGNDLVTTLSSWLSERRSLEATALRLGVHRHTVRNRIQRIAQLTGHDLESIDVQTELWLALKAKGANDAT</sequence>
<dbReference type="PANTHER" id="PTHR33744">
    <property type="entry name" value="CARBOHYDRATE DIACID REGULATOR"/>
    <property type="match status" value="1"/>
</dbReference>
<evidence type="ECO:0000259" key="1">
    <source>
        <dbReference type="Pfam" id="PF13556"/>
    </source>
</evidence>
<dbReference type="InterPro" id="IPR025736">
    <property type="entry name" value="PucR_C-HTH_dom"/>
</dbReference>
<proteinExistence type="predicted"/>
<evidence type="ECO:0000313" key="2">
    <source>
        <dbReference type="EMBL" id="NYD28085.1"/>
    </source>
</evidence>
<dbReference type="InterPro" id="IPR042070">
    <property type="entry name" value="PucR_C-HTH_sf"/>
</dbReference>
<keyword evidence="3" id="KW-1185">Reference proteome</keyword>
<accession>A0A852R9M4</accession>
<dbReference type="Pfam" id="PF13556">
    <property type="entry name" value="HTH_30"/>
    <property type="match status" value="1"/>
</dbReference>
<dbReference type="RefSeq" id="WP_185987809.1">
    <property type="nucleotide sequence ID" value="NZ_BAAALZ010000001.1"/>
</dbReference>
<reference evidence="2 3" key="1">
    <citation type="submission" date="2020-07" db="EMBL/GenBank/DDBJ databases">
        <title>Sequencing the genomes of 1000 actinobacteria strains.</title>
        <authorList>
            <person name="Klenk H.-P."/>
        </authorList>
    </citation>
    <scope>NUCLEOTIDE SEQUENCE [LARGE SCALE GENOMIC DNA]</scope>
    <source>
        <strain evidence="2 3">DSM 17380</strain>
    </source>
</reference>
<organism evidence="2 3">
    <name type="scientific">Leucobacter aridicollis</name>
    <dbReference type="NCBI Taxonomy" id="283878"/>
    <lineage>
        <taxon>Bacteria</taxon>
        <taxon>Bacillati</taxon>
        <taxon>Actinomycetota</taxon>
        <taxon>Actinomycetes</taxon>
        <taxon>Micrococcales</taxon>
        <taxon>Microbacteriaceae</taxon>
        <taxon>Leucobacter</taxon>
    </lineage>
</organism>
<dbReference type="EMBL" id="JACCBD010000001">
    <property type="protein sequence ID" value="NYD28085.1"/>
    <property type="molecule type" value="Genomic_DNA"/>
</dbReference>
<name>A0A852R9M4_9MICO</name>
<dbReference type="Gene3D" id="1.10.10.2840">
    <property type="entry name" value="PucR C-terminal helix-turn-helix domain"/>
    <property type="match status" value="1"/>
</dbReference>
<gene>
    <name evidence="2" type="ORF">BJ960_002888</name>
</gene>
<evidence type="ECO:0000313" key="3">
    <source>
        <dbReference type="Proteomes" id="UP000586095"/>
    </source>
</evidence>
<dbReference type="Proteomes" id="UP000586095">
    <property type="component" value="Unassembled WGS sequence"/>
</dbReference>
<dbReference type="PANTHER" id="PTHR33744:SF7">
    <property type="entry name" value="PUCR FAMILY TRANSCRIPTIONAL REGULATOR"/>
    <property type="match status" value="1"/>
</dbReference>
<feature type="domain" description="PucR C-terminal helix-turn-helix" evidence="1">
    <location>
        <begin position="311"/>
        <end position="369"/>
    </location>
</feature>
<dbReference type="InterPro" id="IPR051448">
    <property type="entry name" value="CdaR-like_regulators"/>
</dbReference>
<comment type="caution">
    <text evidence="2">The sequence shown here is derived from an EMBL/GenBank/DDBJ whole genome shotgun (WGS) entry which is preliminary data.</text>
</comment>
<protein>
    <submittedName>
        <fullName evidence="2">Purine catabolism regulator</fullName>
    </submittedName>
</protein>
<dbReference type="AlphaFoldDB" id="A0A852R9M4"/>